<keyword evidence="2" id="KW-0808">Transferase</keyword>
<evidence type="ECO:0000259" key="4">
    <source>
        <dbReference type="Pfam" id="PF05175"/>
    </source>
</evidence>
<proteinExistence type="predicted"/>
<keyword evidence="3" id="KW-0949">S-adenosyl-L-methionine</keyword>
<evidence type="ECO:0000313" key="5">
    <source>
        <dbReference type="EMBL" id="OGG55233.1"/>
    </source>
</evidence>
<organism evidence="5 6">
    <name type="scientific">Candidatus Kaiserbacteria bacterium RIFCSPHIGHO2_02_FULL_49_11</name>
    <dbReference type="NCBI Taxonomy" id="1798489"/>
    <lineage>
        <taxon>Bacteria</taxon>
        <taxon>Candidatus Kaiseribacteriota</taxon>
    </lineage>
</organism>
<dbReference type="GO" id="GO:0008276">
    <property type="term" value="F:protein methyltransferase activity"/>
    <property type="evidence" value="ECO:0007669"/>
    <property type="project" value="TreeGrafter"/>
</dbReference>
<dbReference type="Gene3D" id="3.40.50.150">
    <property type="entry name" value="Vaccinia Virus protein VP39"/>
    <property type="match status" value="1"/>
</dbReference>
<dbReference type="PANTHER" id="PTHR45875">
    <property type="entry name" value="METHYLTRANSFERASE N6AMT1"/>
    <property type="match status" value="1"/>
</dbReference>
<dbReference type="CDD" id="cd02440">
    <property type="entry name" value="AdoMet_MTases"/>
    <property type="match status" value="1"/>
</dbReference>
<dbReference type="PANTHER" id="PTHR45875:SF1">
    <property type="entry name" value="METHYLTRANSFERASE N6AMT1"/>
    <property type="match status" value="1"/>
</dbReference>
<dbReference type="Pfam" id="PF05175">
    <property type="entry name" value="MTS"/>
    <property type="match status" value="1"/>
</dbReference>
<dbReference type="InterPro" id="IPR052190">
    <property type="entry name" value="Euk-Arch_PrmC-MTase"/>
</dbReference>
<dbReference type="GO" id="GO:0035657">
    <property type="term" value="C:eRF1 methyltransferase complex"/>
    <property type="evidence" value="ECO:0007669"/>
    <property type="project" value="TreeGrafter"/>
</dbReference>
<dbReference type="InterPro" id="IPR029063">
    <property type="entry name" value="SAM-dependent_MTases_sf"/>
</dbReference>
<evidence type="ECO:0000256" key="1">
    <source>
        <dbReference type="ARBA" id="ARBA00022603"/>
    </source>
</evidence>
<dbReference type="InterPro" id="IPR007848">
    <property type="entry name" value="Small_mtfrase_dom"/>
</dbReference>
<protein>
    <recommendedName>
        <fullName evidence="4">Methyltransferase small domain-containing protein</fullName>
    </recommendedName>
</protein>
<sequence>MLYSSRSKLIVQVRQQIMENLPARNFSPSELQDWKQKIFYIYERMKAKAQKPYDVVYGGVEFIVYPNVYAPEFFDDSLWYAKQLQDIVGKKSLLEIGTGTGVIGIFCAKGGTKVTVTDINPDAVKNAQANVDRHNLPISVREGNLYEPLSSEEKFDFIFWAHPFNPWDMPVDMLLASGIDPQYEGLRGYVSGAKNHLTPDGKLLLGTGDSADLRLIESIAHDNGYTLKLLREIDQPLEPGKEDRIKDLIYEFVPK</sequence>
<dbReference type="EMBL" id="MFLC01000008">
    <property type="protein sequence ID" value="OGG55233.1"/>
    <property type="molecule type" value="Genomic_DNA"/>
</dbReference>
<keyword evidence="1" id="KW-0489">Methyltransferase</keyword>
<dbReference type="SUPFAM" id="SSF53335">
    <property type="entry name" value="S-adenosyl-L-methionine-dependent methyltransferases"/>
    <property type="match status" value="1"/>
</dbReference>
<dbReference type="GO" id="GO:0032259">
    <property type="term" value="P:methylation"/>
    <property type="evidence" value="ECO:0007669"/>
    <property type="project" value="UniProtKB-KW"/>
</dbReference>
<gene>
    <name evidence="5" type="ORF">A3D62_01440</name>
</gene>
<accession>A0A1F6D1C1</accession>
<name>A0A1F6D1C1_9BACT</name>
<evidence type="ECO:0000256" key="2">
    <source>
        <dbReference type="ARBA" id="ARBA00022679"/>
    </source>
</evidence>
<comment type="caution">
    <text evidence="5">The sequence shown here is derived from an EMBL/GenBank/DDBJ whole genome shotgun (WGS) entry which is preliminary data.</text>
</comment>
<evidence type="ECO:0000256" key="3">
    <source>
        <dbReference type="ARBA" id="ARBA00022691"/>
    </source>
</evidence>
<dbReference type="AlphaFoldDB" id="A0A1F6D1C1"/>
<dbReference type="GO" id="GO:0008757">
    <property type="term" value="F:S-adenosylmethionine-dependent methyltransferase activity"/>
    <property type="evidence" value="ECO:0007669"/>
    <property type="project" value="TreeGrafter"/>
</dbReference>
<reference evidence="5 6" key="1">
    <citation type="journal article" date="2016" name="Nat. Commun.">
        <title>Thousands of microbial genomes shed light on interconnected biogeochemical processes in an aquifer system.</title>
        <authorList>
            <person name="Anantharaman K."/>
            <person name="Brown C.T."/>
            <person name="Hug L.A."/>
            <person name="Sharon I."/>
            <person name="Castelle C.J."/>
            <person name="Probst A.J."/>
            <person name="Thomas B.C."/>
            <person name="Singh A."/>
            <person name="Wilkins M.J."/>
            <person name="Karaoz U."/>
            <person name="Brodie E.L."/>
            <person name="Williams K.H."/>
            <person name="Hubbard S.S."/>
            <person name="Banfield J.F."/>
        </authorList>
    </citation>
    <scope>NUCLEOTIDE SEQUENCE [LARGE SCALE GENOMIC DNA]</scope>
</reference>
<dbReference type="Proteomes" id="UP000177659">
    <property type="component" value="Unassembled WGS sequence"/>
</dbReference>
<feature type="domain" description="Methyltransferase small" evidence="4">
    <location>
        <begin position="61"/>
        <end position="204"/>
    </location>
</feature>
<evidence type="ECO:0000313" key="6">
    <source>
        <dbReference type="Proteomes" id="UP000177659"/>
    </source>
</evidence>